<dbReference type="InterPro" id="IPR001054">
    <property type="entry name" value="A/G_cyclase"/>
</dbReference>
<comment type="cofactor">
    <cofactor evidence="2">
        <name>Mg(2+)</name>
        <dbReference type="ChEBI" id="CHEBI:18420"/>
    </cofactor>
</comment>
<feature type="domain" description="Guanylate cyclase" evidence="20">
    <location>
        <begin position="228"/>
        <end position="372"/>
    </location>
</feature>
<sequence length="1215" mass="137228">MLLLAVRLRWIVWDISHSFVLRLAITMFTIILVYTVAQVNVFTCRYEDISKCDSNITTTKEVFENDHRACPLPQYIILSCALGYLGVAIFLRLPILLKASLLVVMTTGYIFLIEYSHTELFLCYDKRISYLGPVVPLHVISVVQVVMFVLAVLLHGRQVEWTARLDFLWQVQANEEKREMDALQHSNKRILFNLLPAHVASHFLDNQFRSNMNTLSQELYYQSYSRVGVVFASITNYHEFYTELDGNNQGVECLRLLNEIIADFDDLLNEERFKSIDKIKTVGSTYMAAVGLMPDLRILDDDETTAGIHLSTLVEFVFAMRDRLLNINENSYNNFMLRVGLNLGPVVAGVIGARKPQYDIWGNTVNVASRMDSTGLPNHTQVTEEVYQVLKSYPYEFQCRGKVKVKGKGDMTTYFLVDRKQPGTLRVEELNSMRTTAGSSINIYGGVATPLALLHHSEQSNRPLMHNRSNSREENQNNSLRHAMRLPPLRENGQRERILGNIGCENEPLLPSLPGKSRNGKVLPQEESLPPPPLPPHKNNYHQFSNQSAQDTKYTPPWPRIPNPYAVLNIRPSNEVKPYLKPLPKPPGKESPNRHHRKNFNLESVPMTQQNHIFKSNVAYLPQPQSLEPCSELLKGKIQTKHNPLSNSPLHARHSPHHQRRHSPLQRHYSDESIGGIYTTGPSQRIHSSADEISSLNHSPSISSSDESYSRTTDADASPCVSPPIPTDTQQFLFPSDIQVNPCSSPEVSPKASLDYIPPNCSLKNNSTDRNNTKRNNLPPNAVLAIAATCNTVDSSVITSPPRIDGDESCKGESCASFEFLTKSVSQKQGVLLRTISANGAGNKNHKQKSIEKRVRNDSDSVLECNKQSSICKRSPSFKEAEEIKQLLKEDNLKVNTSGSEKKDSFCQTDRKDLKRNTVSPTEKIRNSEDNIVSPFEREIQKMLDDQNLLQNIPPKIELNPRNKDIALEPLVRTPKTNVETDLDCDMVEIRTIDEDTDDIESFEREEQRMEQEAARHINKELEAEVKRLLEEKVKEKLRNIENGIVNIERDTYAEGSQSEWSEDEDAGASEPLLNDRESTGYTTDDPALENISMLNETGLTDAEGALSDVNSAYNDHNQEGDLDDNTSMSSRASSRIFDSDAMMSLDSLSALYDSEYDNCYRTDDDLNTVPDLDRLNYFSVPANDIHLANIRSMSESITRNFGQPRSETDPDSDV</sequence>
<dbReference type="PROSITE" id="PS00452">
    <property type="entry name" value="GUANYLATE_CYCLASE_1"/>
    <property type="match status" value="1"/>
</dbReference>
<dbReference type="GO" id="GO:0006171">
    <property type="term" value="P:cAMP biosynthetic process"/>
    <property type="evidence" value="ECO:0007669"/>
    <property type="project" value="UniProtKB-KW"/>
</dbReference>
<evidence type="ECO:0000256" key="19">
    <source>
        <dbReference type="SAM" id="Phobius"/>
    </source>
</evidence>
<feature type="region of interest" description="Disordered" evidence="18">
    <location>
        <begin position="507"/>
        <end position="537"/>
    </location>
</feature>
<feature type="transmembrane region" description="Helical" evidence="19">
    <location>
        <begin position="99"/>
        <end position="116"/>
    </location>
</feature>
<dbReference type="GO" id="GO:0005524">
    <property type="term" value="F:ATP binding"/>
    <property type="evidence" value="ECO:0007669"/>
    <property type="project" value="UniProtKB-KW"/>
</dbReference>
<evidence type="ECO:0000313" key="22">
    <source>
        <dbReference type="Proteomes" id="UP001431783"/>
    </source>
</evidence>
<dbReference type="Gene3D" id="3.30.70.1230">
    <property type="entry name" value="Nucleotide cyclase"/>
    <property type="match status" value="1"/>
</dbReference>
<evidence type="ECO:0000256" key="10">
    <source>
        <dbReference type="ARBA" id="ARBA00022842"/>
    </source>
</evidence>
<gene>
    <name evidence="21" type="ORF">WA026_017715</name>
</gene>
<feature type="compositionally biased region" description="Low complexity" evidence="18">
    <location>
        <begin position="694"/>
        <end position="707"/>
    </location>
</feature>
<dbReference type="CDD" id="cd07302">
    <property type="entry name" value="CHD"/>
    <property type="match status" value="1"/>
</dbReference>
<evidence type="ECO:0000256" key="17">
    <source>
        <dbReference type="SAM" id="Coils"/>
    </source>
</evidence>
<evidence type="ECO:0000256" key="15">
    <source>
        <dbReference type="ARBA" id="ARBA00023239"/>
    </source>
</evidence>
<comment type="catalytic activity">
    <reaction evidence="1">
        <text>ATP = 3',5'-cyclic AMP + diphosphate</text>
        <dbReference type="Rhea" id="RHEA:15389"/>
        <dbReference type="ChEBI" id="CHEBI:30616"/>
        <dbReference type="ChEBI" id="CHEBI:33019"/>
        <dbReference type="ChEBI" id="CHEBI:58165"/>
        <dbReference type="EC" id="4.6.1.1"/>
    </reaction>
</comment>
<evidence type="ECO:0000259" key="20">
    <source>
        <dbReference type="PROSITE" id="PS50125"/>
    </source>
</evidence>
<evidence type="ECO:0000256" key="9">
    <source>
        <dbReference type="ARBA" id="ARBA00022840"/>
    </source>
</evidence>
<keyword evidence="8" id="KW-0547">Nucleotide-binding</keyword>
<feature type="region of interest" description="Disordered" evidence="18">
    <location>
        <begin position="577"/>
        <end position="597"/>
    </location>
</feature>
<dbReference type="PANTHER" id="PTHR45627">
    <property type="entry name" value="ADENYLATE CYCLASE TYPE 1"/>
    <property type="match status" value="1"/>
</dbReference>
<evidence type="ECO:0000313" key="21">
    <source>
        <dbReference type="EMBL" id="KAK9877319.1"/>
    </source>
</evidence>
<evidence type="ECO:0000256" key="18">
    <source>
        <dbReference type="SAM" id="MobiDB-lite"/>
    </source>
</evidence>
<dbReference type="InterPro" id="IPR018297">
    <property type="entry name" value="A/G_cyclase_CS"/>
</dbReference>
<evidence type="ECO:0000256" key="16">
    <source>
        <dbReference type="RuleBase" id="RU000405"/>
    </source>
</evidence>
<reference evidence="21 22" key="1">
    <citation type="submission" date="2023-03" db="EMBL/GenBank/DDBJ databases">
        <title>Genome insight into feeding habits of ladybird beetles.</title>
        <authorList>
            <person name="Li H.-S."/>
            <person name="Huang Y.-H."/>
            <person name="Pang H."/>
        </authorList>
    </citation>
    <scope>NUCLEOTIDE SEQUENCE [LARGE SCALE GENOMIC DNA]</scope>
    <source>
        <strain evidence="21">SYSU_2023b</strain>
        <tissue evidence="21">Whole body</tissue>
    </source>
</reference>
<feature type="transmembrane region" description="Helical" evidence="19">
    <location>
        <begin position="20"/>
        <end position="41"/>
    </location>
</feature>
<feature type="coiled-coil region" evidence="17">
    <location>
        <begin position="993"/>
        <end position="1051"/>
    </location>
</feature>
<dbReference type="FunFam" id="3.30.70.1230:FF:000001">
    <property type="entry name" value="Adenylate cyclase"/>
    <property type="match status" value="1"/>
</dbReference>
<keyword evidence="5 19" id="KW-0812">Transmembrane</keyword>
<dbReference type="InterPro" id="IPR029787">
    <property type="entry name" value="Nucleotide_cyclase"/>
</dbReference>
<keyword evidence="9" id="KW-0067">ATP-binding</keyword>
<evidence type="ECO:0000256" key="6">
    <source>
        <dbReference type="ARBA" id="ARBA00022723"/>
    </source>
</evidence>
<comment type="subcellular location">
    <subcellularLocation>
        <location evidence="3">Membrane</location>
        <topology evidence="3">Multi-pass membrane protein</topology>
    </subcellularLocation>
</comment>
<dbReference type="EC" id="4.6.1.1" evidence="4"/>
<organism evidence="21 22">
    <name type="scientific">Henosepilachna vigintioctopunctata</name>
    <dbReference type="NCBI Taxonomy" id="420089"/>
    <lineage>
        <taxon>Eukaryota</taxon>
        <taxon>Metazoa</taxon>
        <taxon>Ecdysozoa</taxon>
        <taxon>Arthropoda</taxon>
        <taxon>Hexapoda</taxon>
        <taxon>Insecta</taxon>
        <taxon>Pterygota</taxon>
        <taxon>Neoptera</taxon>
        <taxon>Endopterygota</taxon>
        <taxon>Coleoptera</taxon>
        <taxon>Polyphaga</taxon>
        <taxon>Cucujiformia</taxon>
        <taxon>Coccinelloidea</taxon>
        <taxon>Coccinellidae</taxon>
        <taxon>Epilachninae</taxon>
        <taxon>Epilachnini</taxon>
        <taxon>Henosepilachna</taxon>
    </lineage>
</organism>
<keyword evidence="13 19" id="KW-0472">Membrane</keyword>
<comment type="caution">
    <text evidence="21">The sequence shown here is derived from an EMBL/GenBank/DDBJ whole genome shotgun (WGS) entry which is preliminary data.</text>
</comment>
<evidence type="ECO:0000256" key="4">
    <source>
        <dbReference type="ARBA" id="ARBA00012201"/>
    </source>
</evidence>
<proteinExistence type="inferred from homology"/>
<evidence type="ECO:0000256" key="3">
    <source>
        <dbReference type="ARBA" id="ARBA00004141"/>
    </source>
</evidence>
<dbReference type="GO" id="GO:0005886">
    <property type="term" value="C:plasma membrane"/>
    <property type="evidence" value="ECO:0007669"/>
    <property type="project" value="TreeGrafter"/>
</dbReference>
<feature type="compositionally biased region" description="Basic and acidic residues" evidence="18">
    <location>
        <begin position="900"/>
        <end position="916"/>
    </location>
</feature>
<evidence type="ECO:0000256" key="1">
    <source>
        <dbReference type="ARBA" id="ARBA00001593"/>
    </source>
</evidence>
<dbReference type="GO" id="GO:0004016">
    <property type="term" value="F:adenylate cyclase activity"/>
    <property type="evidence" value="ECO:0007669"/>
    <property type="project" value="UniProtKB-EC"/>
</dbReference>
<dbReference type="GO" id="GO:0046872">
    <property type="term" value="F:metal ion binding"/>
    <property type="evidence" value="ECO:0007669"/>
    <property type="project" value="UniProtKB-KW"/>
</dbReference>
<dbReference type="EMBL" id="JARQZJ010000041">
    <property type="protein sequence ID" value="KAK9877319.1"/>
    <property type="molecule type" value="Genomic_DNA"/>
</dbReference>
<feature type="transmembrane region" description="Helical" evidence="19">
    <location>
        <begin position="128"/>
        <end position="154"/>
    </location>
</feature>
<evidence type="ECO:0000256" key="7">
    <source>
        <dbReference type="ARBA" id="ARBA00022737"/>
    </source>
</evidence>
<feature type="region of interest" description="Disordered" evidence="18">
    <location>
        <begin position="641"/>
        <end position="720"/>
    </location>
</feature>
<comment type="similarity">
    <text evidence="16">Belongs to the adenylyl cyclase class-4/guanylyl cyclase family.</text>
</comment>
<evidence type="ECO:0000256" key="12">
    <source>
        <dbReference type="ARBA" id="ARBA00022998"/>
    </source>
</evidence>
<keyword evidence="6" id="KW-0479">Metal-binding</keyword>
<protein>
    <recommendedName>
        <fullName evidence="4">adenylate cyclase</fullName>
        <ecNumber evidence="4">4.6.1.1</ecNumber>
    </recommendedName>
</protein>
<dbReference type="GO" id="GO:0035556">
    <property type="term" value="P:intracellular signal transduction"/>
    <property type="evidence" value="ECO:0007669"/>
    <property type="project" value="InterPro"/>
</dbReference>
<dbReference type="AlphaFoldDB" id="A0AAW1UDJ4"/>
<evidence type="ECO:0000256" key="8">
    <source>
        <dbReference type="ARBA" id="ARBA00022741"/>
    </source>
</evidence>
<evidence type="ECO:0000256" key="11">
    <source>
        <dbReference type="ARBA" id="ARBA00022989"/>
    </source>
</evidence>
<dbReference type="GO" id="GO:0007189">
    <property type="term" value="P:adenylate cyclase-activating G protein-coupled receptor signaling pathway"/>
    <property type="evidence" value="ECO:0007669"/>
    <property type="project" value="TreeGrafter"/>
</dbReference>
<evidence type="ECO:0000256" key="5">
    <source>
        <dbReference type="ARBA" id="ARBA00022692"/>
    </source>
</evidence>
<dbReference type="SUPFAM" id="SSF55073">
    <property type="entry name" value="Nucleotide cyclase"/>
    <property type="match status" value="1"/>
</dbReference>
<keyword evidence="22" id="KW-1185">Reference proteome</keyword>
<keyword evidence="7" id="KW-0677">Repeat</keyword>
<keyword evidence="17" id="KW-0175">Coiled coil</keyword>
<evidence type="ECO:0000256" key="13">
    <source>
        <dbReference type="ARBA" id="ARBA00023136"/>
    </source>
</evidence>
<keyword evidence="15 16" id="KW-0456">Lyase</keyword>
<evidence type="ECO:0000256" key="2">
    <source>
        <dbReference type="ARBA" id="ARBA00001946"/>
    </source>
</evidence>
<dbReference type="Pfam" id="PF00211">
    <property type="entry name" value="Guanylate_cyc"/>
    <property type="match status" value="1"/>
</dbReference>
<evidence type="ECO:0000256" key="14">
    <source>
        <dbReference type="ARBA" id="ARBA00023180"/>
    </source>
</evidence>
<feature type="region of interest" description="Disordered" evidence="18">
    <location>
        <begin position="896"/>
        <end position="923"/>
    </location>
</feature>
<keyword evidence="12" id="KW-0115">cAMP biosynthesis</keyword>
<keyword evidence="14" id="KW-0325">Glycoprotein</keyword>
<keyword evidence="10" id="KW-0460">Magnesium</keyword>
<feature type="transmembrane region" description="Helical" evidence="19">
    <location>
        <begin position="75"/>
        <end position="93"/>
    </location>
</feature>
<feature type="compositionally biased region" description="Basic residues" evidence="18">
    <location>
        <begin position="651"/>
        <end position="665"/>
    </location>
</feature>
<dbReference type="Proteomes" id="UP001431783">
    <property type="component" value="Unassembled WGS sequence"/>
</dbReference>
<dbReference type="SMART" id="SM00044">
    <property type="entry name" value="CYCc"/>
    <property type="match status" value="1"/>
</dbReference>
<feature type="region of interest" description="Disordered" evidence="18">
    <location>
        <begin position="462"/>
        <end position="491"/>
    </location>
</feature>
<dbReference type="PROSITE" id="PS50125">
    <property type="entry name" value="GUANYLATE_CYCLASE_2"/>
    <property type="match status" value="1"/>
</dbReference>
<name>A0AAW1UDJ4_9CUCU</name>
<accession>A0AAW1UDJ4</accession>
<feature type="region of interest" description="Disordered" evidence="18">
    <location>
        <begin position="1054"/>
        <end position="1090"/>
    </location>
</feature>
<keyword evidence="11 19" id="KW-1133">Transmembrane helix</keyword>
<dbReference type="PANTHER" id="PTHR45627:SF26">
    <property type="entry name" value="ADENYLATE CYCLASE TYPE 1"/>
    <property type="match status" value="1"/>
</dbReference>